<comment type="caution">
    <text evidence="5">The sequence shown here is derived from an EMBL/GenBank/DDBJ whole genome shotgun (WGS) entry which is preliminary data.</text>
</comment>
<dbReference type="STRING" id="7102.A0A2A4JN36"/>
<dbReference type="SMART" id="SM00700">
    <property type="entry name" value="JHBP"/>
    <property type="match status" value="1"/>
</dbReference>
<protein>
    <recommendedName>
        <fullName evidence="6">DUF233 protein</fullName>
    </recommendedName>
</protein>
<dbReference type="InterPro" id="IPR010562">
    <property type="entry name" value="Haemolymph_juvenile_hormone-bd"/>
</dbReference>
<evidence type="ECO:0000256" key="1">
    <source>
        <dbReference type="ARBA" id="ARBA00022729"/>
    </source>
</evidence>
<evidence type="ECO:0000256" key="3">
    <source>
        <dbReference type="ARBA" id="ARBA00060902"/>
    </source>
</evidence>
<reference evidence="5" key="1">
    <citation type="submission" date="2017-09" db="EMBL/GenBank/DDBJ databases">
        <title>Contemporary evolution of a Lepidopteran species, Heliothis virescens, in response to modern agricultural practices.</title>
        <authorList>
            <person name="Fritz M.L."/>
            <person name="Deyonke A.M."/>
            <person name="Papanicolaou A."/>
            <person name="Micinski S."/>
            <person name="Westbrook J."/>
            <person name="Gould F."/>
        </authorList>
    </citation>
    <scope>NUCLEOTIDE SEQUENCE [LARGE SCALE GENOMIC DNA]</scope>
    <source>
        <strain evidence="5">HvINT-</strain>
        <tissue evidence="5">Whole body</tissue>
    </source>
</reference>
<sequence>MSAVFNTFVLLTQIAAILAALPPIQKCQLSDSKCIKASAQNALATFTAGIPEVGVEVLDPVHFNIIKINLSGLKLAIKDSDIYGLKKSVIDKLSIDTEKKLIQLNFHVAPIELKGKYKASGMLLILPISGDGDVAIKIKNIQVFMTMPFEIVKNEQGNDVIDIKSYKYTYENNENTHFKLTNLFNGNKQLSDAMHTFMNDNWKLISQEFGTPIVEKPVQKIYAAIKTYLRSQPLAEITNV</sequence>
<dbReference type="GO" id="GO:0005615">
    <property type="term" value="C:extracellular space"/>
    <property type="evidence" value="ECO:0007669"/>
    <property type="project" value="TreeGrafter"/>
</dbReference>
<dbReference type="GO" id="GO:0007623">
    <property type="term" value="P:circadian rhythm"/>
    <property type="evidence" value="ECO:0007669"/>
    <property type="project" value="UniProtKB-ARBA"/>
</dbReference>
<gene>
    <name evidence="5" type="ORF">B5V51_15058</name>
</gene>
<evidence type="ECO:0000256" key="2">
    <source>
        <dbReference type="ARBA" id="ARBA00023108"/>
    </source>
</evidence>
<name>A0A2A4JN36_HELVI</name>
<dbReference type="Gene3D" id="3.15.10.30">
    <property type="entry name" value="Haemolymph juvenile hormone binding protein"/>
    <property type="match status" value="1"/>
</dbReference>
<comment type="similarity">
    <text evidence="3">Belongs to the TO family.</text>
</comment>
<dbReference type="Pfam" id="PF06585">
    <property type="entry name" value="JHBP"/>
    <property type="match status" value="1"/>
</dbReference>
<feature type="signal peptide" evidence="4">
    <location>
        <begin position="1"/>
        <end position="19"/>
    </location>
</feature>
<dbReference type="EMBL" id="NWSH01000992">
    <property type="protein sequence ID" value="PCG73196.1"/>
    <property type="molecule type" value="Genomic_DNA"/>
</dbReference>
<evidence type="ECO:0008006" key="6">
    <source>
        <dbReference type="Google" id="ProtNLM"/>
    </source>
</evidence>
<organism evidence="5">
    <name type="scientific">Heliothis virescens</name>
    <name type="common">Tobacco budworm moth</name>
    <dbReference type="NCBI Taxonomy" id="7102"/>
    <lineage>
        <taxon>Eukaryota</taxon>
        <taxon>Metazoa</taxon>
        <taxon>Ecdysozoa</taxon>
        <taxon>Arthropoda</taxon>
        <taxon>Hexapoda</taxon>
        <taxon>Insecta</taxon>
        <taxon>Pterygota</taxon>
        <taxon>Neoptera</taxon>
        <taxon>Endopterygota</taxon>
        <taxon>Lepidoptera</taxon>
        <taxon>Glossata</taxon>
        <taxon>Ditrysia</taxon>
        <taxon>Noctuoidea</taxon>
        <taxon>Noctuidae</taxon>
        <taxon>Heliothinae</taxon>
        <taxon>Heliothis</taxon>
    </lineage>
</organism>
<dbReference type="PANTHER" id="PTHR11008">
    <property type="entry name" value="PROTEIN TAKEOUT-LIKE PROTEIN"/>
    <property type="match status" value="1"/>
</dbReference>
<evidence type="ECO:0000256" key="4">
    <source>
        <dbReference type="SAM" id="SignalP"/>
    </source>
</evidence>
<accession>A0A2A4JN36</accession>
<keyword evidence="2" id="KW-0090">Biological rhythms</keyword>
<dbReference type="PANTHER" id="PTHR11008:SF32">
    <property type="entry name" value="CIRCADIAN CLOCK-CONTROLLED PROTEIN DAYWAKE-RELATED"/>
    <property type="match status" value="1"/>
</dbReference>
<proteinExistence type="inferred from homology"/>
<dbReference type="InterPro" id="IPR038606">
    <property type="entry name" value="To_sf"/>
</dbReference>
<dbReference type="FunFam" id="3.15.10.30:FF:000001">
    <property type="entry name" value="Takeout-like protein 1"/>
    <property type="match status" value="1"/>
</dbReference>
<keyword evidence="1 4" id="KW-0732">Signal</keyword>
<dbReference type="AlphaFoldDB" id="A0A2A4JN36"/>
<feature type="chain" id="PRO_5012878758" description="DUF233 protein" evidence="4">
    <location>
        <begin position="20"/>
        <end position="240"/>
    </location>
</feature>
<evidence type="ECO:0000313" key="5">
    <source>
        <dbReference type="EMBL" id="PCG73196.1"/>
    </source>
</evidence>